<evidence type="ECO:0000313" key="3">
    <source>
        <dbReference type="Proteomes" id="UP000539350"/>
    </source>
</evidence>
<name>A0A7W2TXM1_9GAMM</name>
<evidence type="ECO:0000256" key="1">
    <source>
        <dbReference type="SAM" id="MobiDB-lite"/>
    </source>
</evidence>
<dbReference type="AlphaFoldDB" id="A0A7W2TXM1"/>
<proteinExistence type="predicted"/>
<evidence type="ECO:0000313" key="2">
    <source>
        <dbReference type="EMBL" id="MBA6413818.1"/>
    </source>
</evidence>
<protein>
    <submittedName>
        <fullName evidence="2">Uncharacterized protein</fullName>
    </submittedName>
</protein>
<keyword evidence="3" id="KW-1185">Reference proteome</keyword>
<accession>A0A7W2TXM1</accession>
<reference evidence="2 3" key="1">
    <citation type="submission" date="2020-07" db="EMBL/GenBank/DDBJ databases">
        <title>Halieaceae bacterium, F7430, whole genome shotgun sequencing project.</title>
        <authorList>
            <person name="Jiang S."/>
            <person name="Liu Z.W."/>
            <person name="Du Z.J."/>
        </authorList>
    </citation>
    <scope>NUCLEOTIDE SEQUENCE [LARGE SCALE GENOMIC DNA]</scope>
    <source>
        <strain evidence="2 3">F7430</strain>
    </source>
</reference>
<sequence length="87" mass="9537">MSAMEFLAAMNVGPLKTTCGAGALPKELKPSVKQITTLDHGLLNKGNKPRAKCYQTLNLRNNSQHSNSNIEPTTNKKPNKSLYINKI</sequence>
<organism evidence="2 3">
    <name type="scientific">Sediminihaliea albiluteola</name>
    <dbReference type="NCBI Taxonomy" id="2758564"/>
    <lineage>
        <taxon>Bacteria</taxon>
        <taxon>Pseudomonadati</taxon>
        <taxon>Pseudomonadota</taxon>
        <taxon>Gammaproteobacteria</taxon>
        <taxon>Cellvibrionales</taxon>
        <taxon>Halieaceae</taxon>
        <taxon>Sediminihaliea</taxon>
    </lineage>
</organism>
<feature type="compositionally biased region" description="Polar residues" evidence="1">
    <location>
        <begin position="59"/>
        <end position="76"/>
    </location>
</feature>
<comment type="caution">
    <text evidence="2">The sequence shown here is derived from an EMBL/GenBank/DDBJ whole genome shotgun (WGS) entry which is preliminary data.</text>
</comment>
<dbReference type="EMBL" id="JACFXU010000017">
    <property type="protein sequence ID" value="MBA6413818.1"/>
    <property type="molecule type" value="Genomic_DNA"/>
</dbReference>
<feature type="region of interest" description="Disordered" evidence="1">
    <location>
        <begin position="59"/>
        <end position="87"/>
    </location>
</feature>
<dbReference type="Proteomes" id="UP000539350">
    <property type="component" value="Unassembled WGS sequence"/>
</dbReference>
<dbReference type="RefSeq" id="WP_182174796.1">
    <property type="nucleotide sequence ID" value="NZ_JACFXU010000017.1"/>
</dbReference>
<gene>
    <name evidence="2" type="ORF">H2508_11920</name>
</gene>